<feature type="region of interest" description="Disordered" evidence="7">
    <location>
        <begin position="60"/>
        <end position="104"/>
    </location>
</feature>
<dbReference type="HAMAP" id="MF_00337">
    <property type="entry name" value="Exonuc_7_S"/>
    <property type="match status" value="1"/>
</dbReference>
<comment type="caution">
    <text evidence="8">The sequence shown here is derived from an EMBL/GenBank/DDBJ whole genome shotgun (WGS) entry which is preliminary data.</text>
</comment>
<sequence>MTSDATYRQAIAELETILRALETDTVDVDELTAKVQRSSELIRLCKQKLRAAEAAIDRVFDELDEETDWPGDEQPEEDEEEETPAVTRQVPASSRPGHSPRLFE</sequence>
<dbReference type="Proteomes" id="UP000601099">
    <property type="component" value="Unassembled WGS sequence"/>
</dbReference>
<evidence type="ECO:0000256" key="4">
    <source>
        <dbReference type="ARBA" id="ARBA00022801"/>
    </source>
</evidence>
<dbReference type="EC" id="3.1.11.6" evidence="6"/>
<evidence type="ECO:0000256" key="7">
    <source>
        <dbReference type="SAM" id="MobiDB-lite"/>
    </source>
</evidence>
<keyword evidence="4 6" id="KW-0378">Hydrolase</keyword>
<evidence type="ECO:0000256" key="2">
    <source>
        <dbReference type="ARBA" id="ARBA00022490"/>
    </source>
</evidence>
<dbReference type="SUPFAM" id="SSF116842">
    <property type="entry name" value="XseB-like"/>
    <property type="match status" value="1"/>
</dbReference>
<dbReference type="Pfam" id="PF02609">
    <property type="entry name" value="Exonuc_VII_S"/>
    <property type="match status" value="1"/>
</dbReference>
<accession>A0ABS0KWG4</accession>
<comment type="catalytic activity">
    <reaction evidence="6">
        <text>Exonucleolytic cleavage in either 5'- to 3'- or 3'- to 5'-direction to yield nucleoside 5'-phosphates.</text>
        <dbReference type="EC" id="3.1.11.6"/>
    </reaction>
</comment>
<dbReference type="EMBL" id="JADWYK010000001">
    <property type="protein sequence ID" value="MBG8552185.1"/>
    <property type="molecule type" value="Genomic_DNA"/>
</dbReference>
<reference evidence="8 9" key="1">
    <citation type="submission" date="2020-11" db="EMBL/GenBank/DDBJ databases">
        <title>Hymenobacter sp.</title>
        <authorList>
            <person name="Kim M.K."/>
        </authorList>
    </citation>
    <scope>NUCLEOTIDE SEQUENCE [LARGE SCALE GENOMIC DNA]</scope>
    <source>
        <strain evidence="8 9">BT594</strain>
    </source>
</reference>
<feature type="compositionally biased region" description="Acidic residues" evidence="7">
    <location>
        <begin position="62"/>
        <end position="83"/>
    </location>
</feature>
<keyword evidence="3 6" id="KW-0540">Nuclease</keyword>
<dbReference type="Gene3D" id="1.10.287.1040">
    <property type="entry name" value="Exonuclease VII, small subunit"/>
    <property type="match status" value="1"/>
</dbReference>
<evidence type="ECO:0000256" key="1">
    <source>
        <dbReference type="ARBA" id="ARBA00009998"/>
    </source>
</evidence>
<evidence type="ECO:0000256" key="5">
    <source>
        <dbReference type="ARBA" id="ARBA00022839"/>
    </source>
</evidence>
<evidence type="ECO:0000256" key="3">
    <source>
        <dbReference type="ARBA" id="ARBA00022722"/>
    </source>
</evidence>
<evidence type="ECO:0000313" key="8">
    <source>
        <dbReference type="EMBL" id="MBG8552185.1"/>
    </source>
</evidence>
<keyword evidence="2 6" id="KW-0963">Cytoplasm</keyword>
<proteinExistence type="inferred from homology"/>
<organism evidence="8 9">
    <name type="scientific">Hymenobacter guriensis</name>
    <dbReference type="NCBI Taxonomy" id="2793065"/>
    <lineage>
        <taxon>Bacteria</taxon>
        <taxon>Pseudomonadati</taxon>
        <taxon>Bacteroidota</taxon>
        <taxon>Cytophagia</taxon>
        <taxon>Cytophagales</taxon>
        <taxon>Hymenobacteraceae</taxon>
        <taxon>Hymenobacter</taxon>
    </lineage>
</organism>
<comment type="similarity">
    <text evidence="1 6">Belongs to the XseB family.</text>
</comment>
<name>A0ABS0KWG4_9BACT</name>
<evidence type="ECO:0000256" key="6">
    <source>
        <dbReference type="HAMAP-Rule" id="MF_00337"/>
    </source>
</evidence>
<protein>
    <recommendedName>
        <fullName evidence="6">Exodeoxyribonuclease 7 small subunit</fullName>
        <ecNumber evidence="6">3.1.11.6</ecNumber>
    </recommendedName>
    <alternativeName>
        <fullName evidence="6">Exodeoxyribonuclease VII small subunit</fullName>
        <shortName evidence="6">Exonuclease VII small subunit</shortName>
    </alternativeName>
</protein>
<dbReference type="InterPro" id="IPR037004">
    <property type="entry name" value="Exonuc_VII_ssu_sf"/>
</dbReference>
<evidence type="ECO:0000313" key="9">
    <source>
        <dbReference type="Proteomes" id="UP000601099"/>
    </source>
</evidence>
<gene>
    <name evidence="6 8" type="primary">xseB</name>
    <name evidence="8" type="ORF">I5L79_01425</name>
</gene>
<dbReference type="RefSeq" id="WP_196953231.1">
    <property type="nucleotide sequence ID" value="NZ_JADWYK010000001.1"/>
</dbReference>
<comment type="subcellular location">
    <subcellularLocation>
        <location evidence="6">Cytoplasm</location>
    </subcellularLocation>
</comment>
<comment type="function">
    <text evidence="6">Bidirectionally degrades single-stranded DNA into large acid-insoluble oligonucleotides, which are then degraded further into small acid-soluble oligonucleotides.</text>
</comment>
<dbReference type="InterPro" id="IPR003761">
    <property type="entry name" value="Exonuc_VII_S"/>
</dbReference>
<comment type="subunit">
    <text evidence="6">Heterooligomer composed of large and small subunits.</text>
</comment>
<keyword evidence="5 6" id="KW-0269">Exonuclease</keyword>
<dbReference type="NCBIfam" id="TIGR01280">
    <property type="entry name" value="xseB"/>
    <property type="match status" value="1"/>
</dbReference>
<keyword evidence="9" id="KW-1185">Reference proteome</keyword>
<dbReference type="GO" id="GO:0008855">
    <property type="term" value="F:exodeoxyribonuclease VII activity"/>
    <property type="evidence" value="ECO:0007669"/>
    <property type="project" value="UniProtKB-EC"/>
</dbReference>